<sequence length="93" mass="9876">MLALSRFDIAWIVALRRAVSFPAATLGLGGSSGGFTVSLSASDPSTQSFSRFMNRVKYFKNRALLASIRSPRSDSSGCRGRPRSSAATASMQA</sequence>
<proteinExistence type="predicted"/>
<feature type="region of interest" description="Disordered" evidence="1">
    <location>
        <begin position="70"/>
        <end position="93"/>
    </location>
</feature>
<dbReference type="EMBL" id="GGFM01011646">
    <property type="protein sequence ID" value="MBW32397.1"/>
    <property type="molecule type" value="Transcribed_RNA"/>
</dbReference>
<reference evidence="2" key="1">
    <citation type="submission" date="2018-01" db="EMBL/GenBank/DDBJ databases">
        <title>An insight into the sialome of Amazonian anophelines.</title>
        <authorList>
            <person name="Ribeiro J.M."/>
            <person name="Scarpassa V."/>
            <person name="Calvo E."/>
        </authorList>
    </citation>
    <scope>NUCLEOTIDE SEQUENCE</scope>
    <source>
        <tissue evidence="2">Salivary glands</tissue>
    </source>
</reference>
<name>A0A2M3ZUZ8_9DIPT</name>
<evidence type="ECO:0000256" key="1">
    <source>
        <dbReference type="SAM" id="MobiDB-lite"/>
    </source>
</evidence>
<organism evidence="2">
    <name type="scientific">Anopheles braziliensis</name>
    <dbReference type="NCBI Taxonomy" id="58242"/>
    <lineage>
        <taxon>Eukaryota</taxon>
        <taxon>Metazoa</taxon>
        <taxon>Ecdysozoa</taxon>
        <taxon>Arthropoda</taxon>
        <taxon>Hexapoda</taxon>
        <taxon>Insecta</taxon>
        <taxon>Pterygota</taxon>
        <taxon>Neoptera</taxon>
        <taxon>Endopterygota</taxon>
        <taxon>Diptera</taxon>
        <taxon>Nematocera</taxon>
        <taxon>Culicoidea</taxon>
        <taxon>Culicidae</taxon>
        <taxon>Anophelinae</taxon>
        <taxon>Anopheles</taxon>
    </lineage>
</organism>
<accession>A0A2M3ZUZ8</accession>
<dbReference type="AlphaFoldDB" id="A0A2M3ZUZ8"/>
<protein>
    <submittedName>
        <fullName evidence="2">Putative secreted peptide</fullName>
    </submittedName>
</protein>
<evidence type="ECO:0000313" key="2">
    <source>
        <dbReference type="EMBL" id="MBW32397.1"/>
    </source>
</evidence>